<dbReference type="KEGG" id="ccp:CHC_T00002887001"/>
<dbReference type="Gramene" id="CDF34522">
    <property type="protein sequence ID" value="CDF34522"/>
    <property type="gene ID" value="CHC_T00002887001"/>
</dbReference>
<reference evidence="3" key="1">
    <citation type="journal article" date="2013" name="Proc. Natl. Acad. Sci. U.S.A.">
        <title>Genome structure and metabolic features in the red seaweed Chondrus crispus shed light on evolution of the Archaeplastida.</title>
        <authorList>
            <person name="Collen J."/>
            <person name="Porcel B."/>
            <person name="Carre W."/>
            <person name="Ball S.G."/>
            <person name="Chaparro C."/>
            <person name="Tonon T."/>
            <person name="Barbeyron T."/>
            <person name="Michel G."/>
            <person name="Noel B."/>
            <person name="Valentin K."/>
            <person name="Elias M."/>
            <person name="Artiguenave F."/>
            <person name="Arun A."/>
            <person name="Aury J.M."/>
            <person name="Barbosa-Neto J.F."/>
            <person name="Bothwell J.H."/>
            <person name="Bouget F.Y."/>
            <person name="Brillet L."/>
            <person name="Cabello-Hurtado F."/>
            <person name="Capella-Gutierrez S."/>
            <person name="Charrier B."/>
            <person name="Cladiere L."/>
            <person name="Cock J.M."/>
            <person name="Coelho S.M."/>
            <person name="Colleoni C."/>
            <person name="Czjzek M."/>
            <person name="Da Silva C."/>
            <person name="Delage L."/>
            <person name="Denoeud F."/>
            <person name="Deschamps P."/>
            <person name="Dittami S.M."/>
            <person name="Gabaldon T."/>
            <person name="Gachon C.M."/>
            <person name="Groisillier A."/>
            <person name="Herve C."/>
            <person name="Jabbari K."/>
            <person name="Katinka M."/>
            <person name="Kloareg B."/>
            <person name="Kowalczyk N."/>
            <person name="Labadie K."/>
            <person name="Leblanc C."/>
            <person name="Lopez P.J."/>
            <person name="McLachlan D.H."/>
            <person name="Meslet-Cladiere L."/>
            <person name="Moustafa A."/>
            <person name="Nehr Z."/>
            <person name="Nyvall Collen P."/>
            <person name="Panaud O."/>
            <person name="Partensky F."/>
            <person name="Poulain J."/>
            <person name="Rensing S.A."/>
            <person name="Rousvoal S."/>
            <person name="Samson G."/>
            <person name="Symeonidi A."/>
            <person name="Weissenbach J."/>
            <person name="Zambounis A."/>
            <person name="Wincker P."/>
            <person name="Boyen C."/>
        </authorList>
    </citation>
    <scope>NUCLEOTIDE SEQUENCE [LARGE SCALE GENOMIC DNA]</scope>
    <source>
        <strain evidence="3">cv. Stackhouse</strain>
    </source>
</reference>
<dbReference type="Proteomes" id="UP000012073">
    <property type="component" value="Unassembled WGS sequence"/>
</dbReference>
<protein>
    <recommendedName>
        <fullName evidence="4">Transmembrane protein</fullName>
    </recommendedName>
</protein>
<evidence type="ECO:0000256" key="1">
    <source>
        <dbReference type="SAM" id="Phobius"/>
    </source>
</evidence>
<accession>R7Q7L9</accession>
<keyword evidence="1" id="KW-0472">Membrane</keyword>
<evidence type="ECO:0000313" key="3">
    <source>
        <dbReference type="Proteomes" id="UP000012073"/>
    </source>
</evidence>
<name>R7Q7L9_CHOCR</name>
<proteinExistence type="predicted"/>
<evidence type="ECO:0000313" key="2">
    <source>
        <dbReference type="EMBL" id="CDF34522.1"/>
    </source>
</evidence>
<sequence length="397" mass="44340">MACDLRSVFVSLSHRTEGTYPFLCRYLRILHDVLACWLQRALFLTRTYCLYHPLHCKQSHPKLELSSLVGPALENSVMEQNTVPIKFSLPVSEVFFSNETLENFFISLFTLIIIFLINIVTVSLLRHRGEKNELQVGNYFDMVAYNEIFNFTTWIKWLKVQPEISIDKAKNTSTTPSRQVARRRICKAVLLNGLAVALQLALLFFFSQEVTPLKSDNVGVVVKYAQDGLTRVRSGNCLISTPERRREQLGGVFSSCVSVTPTNQEPLNGNVDYKFVRGGSTLLMIYTAAGATITSKIQFRHIFENVLATKLDENVNEVFMQAFLDEAAAKNCTLSDPNIRSFSGCSDLDVVELGLAAAEATGFVGGSSTLGVAQTLEEQRFVEKRGVIVGNSELTDH</sequence>
<feature type="transmembrane region" description="Helical" evidence="1">
    <location>
        <begin position="104"/>
        <end position="125"/>
    </location>
</feature>
<keyword evidence="1" id="KW-1133">Transmembrane helix</keyword>
<dbReference type="AlphaFoldDB" id="R7Q7L9"/>
<dbReference type="GeneID" id="17322053"/>
<organism evidence="2 3">
    <name type="scientific">Chondrus crispus</name>
    <name type="common">Carrageen Irish moss</name>
    <name type="synonym">Polymorpha crispa</name>
    <dbReference type="NCBI Taxonomy" id="2769"/>
    <lineage>
        <taxon>Eukaryota</taxon>
        <taxon>Rhodophyta</taxon>
        <taxon>Florideophyceae</taxon>
        <taxon>Rhodymeniophycidae</taxon>
        <taxon>Gigartinales</taxon>
        <taxon>Gigartinaceae</taxon>
        <taxon>Chondrus</taxon>
    </lineage>
</organism>
<keyword evidence="3" id="KW-1185">Reference proteome</keyword>
<evidence type="ECO:0008006" key="4">
    <source>
        <dbReference type="Google" id="ProtNLM"/>
    </source>
</evidence>
<keyword evidence="1" id="KW-0812">Transmembrane</keyword>
<dbReference type="EMBL" id="HG001695">
    <property type="protein sequence ID" value="CDF34522.1"/>
    <property type="molecule type" value="Genomic_DNA"/>
</dbReference>
<feature type="transmembrane region" description="Helical" evidence="1">
    <location>
        <begin position="188"/>
        <end position="206"/>
    </location>
</feature>
<dbReference type="RefSeq" id="XP_005714341.1">
    <property type="nucleotide sequence ID" value="XM_005714284.1"/>
</dbReference>
<gene>
    <name evidence="2" type="ORF">CHC_T00002887001</name>
</gene>